<dbReference type="OrthoDB" id="408631at2759"/>
<dbReference type="InterPro" id="IPR029058">
    <property type="entry name" value="AB_hydrolase_fold"/>
</dbReference>
<dbReference type="InterPro" id="IPR002018">
    <property type="entry name" value="CarbesteraseB"/>
</dbReference>
<evidence type="ECO:0000256" key="2">
    <source>
        <dbReference type="ARBA" id="ARBA00010515"/>
    </source>
</evidence>
<dbReference type="PROSITE" id="PS01173">
    <property type="entry name" value="LIPASE_GDXG_HIS"/>
    <property type="match status" value="1"/>
</dbReference>
<dbReference type="EMBL" id="JAFIQS010000016">
    <property type="protein sequence ID" value="KAG5163119.1"/>
    <property type="molecule type" value="Genomic_DNA"/>
</dbReference>
<dbReference type="InterPro" id="IPR019826">
    <property type="entry name" value="Carboxylesterase_B_AS"/>
</dbReference>
<evidence type="ECO:0000256" key="1">
    <source>
        <dbReference type="ARBA" id="ARBA00005964"/>
    </source>
</evidence>
<dbReference type="Gene3D" id="3.40.50.1820">
    <property type="entry name" value="alpha/beta hydrolase"/>
    <property type="match status" value="1"/>
</dbReference>
<comment type="similarity">
    <text evidence="2">Belongs to the 'GDXG' lipolytic enzyme family.</text>
</comment>
<dbReference type="PANTHER" id="PTHR11559">
    <property type="entry name" value="CARBOXYLESTERASE"/>
    <property type="match status" value="1"/>
</dbReference>
<gene>
    <name evidence="6" type="ORF">JR316_011987</name>
</gene>
<comment type="caution">
    <text evidence="6">The sequence shown here is derived from an EMBL/GenBank/DDBJ whole genome shotgun (WGS) entry which is preliminary data.</text>
</comment>
<protein>
    <recommendedName>
        <fullName evidence="4">Carboxylic ester hydrolase</fullName>
        <ecNumber evidence="4">3.1.1.-</ecNumber>
    </recommendedName>
</protein>
<dbReference type="SUPFAM" id="SSF53474">
    <property type="entry name" value="alpha/beta-Hydrolases"/>
    <property type="match status" value="1"/>
</dbReference>
<comment type="similarity">
    <text evidence="1 4">Belongs to the type-B carboxylesterase/lipase family.</text>
</comment>
<proteinExistence type="inferred from homology"/>
<keyword evidence="3 4" id="KW-0378">Hydrolase</keyword>
<dbReference type="EC" id="3.1.1.-" evidence="4"/>
<dbReference type="InterPro" id="IPR002168">
    <property type="entry name" value="Lipase_GDXG_HIS_AS"/>
</dbReference>
<dbReference type="PROSITE" id="PS00122">
    <property type="entry name" value="CARBOXYLESTERASE_B_1"/>
    <property type="match status" value="1"/>
</dbReference>
<feature type="domain" description="Carboxylesterase type B" evidence="5">
    <location>
        <begin position="8"/>
        <end position="495"/>
    </location>
</feature>
<name>A0A8H7XNU3_PSICU</name>
<evidence type="ECO:0000256" key="3">
    <source>
        <dbReference type="ARBA" id="ARBA00022801"/>
    </source>
</evidence>
<dbReference type="Pfam" id="PF00135">
    <property type="entry name" value="COesterase"/>
    <property type="match status" value="1"/>
</dbReference>
<dbReference type="GO" id="GO:0016787">
    <property type="term" value="F:hydrolase activity"/>
    <property type="evidence" value="ECO:0007669"/>
    <property type="project" value="UniProtKB-KW"/>
</dbReference>
<accession>A0A8H7XNU3</accession>
<dbReference type="InterPro" id="IPR050309">
    <property type="entry name" value="Type-B_Carboxylest/Lipase"/>
</dbReference>
<evidence type="ECO:0000313" key="6">
    <source>
        <dbReference type="EMBL" id="KAG5163119.1"/>
    </source>
</evidence>
<organism evidence="6">
    <name type="scientific">Psilocybe cubensis</name>
    <name type="common">Psychedelic mushroom</name>
    <name type="synonym">Stropharia cubensis</name>
    <dbReference type="NCBI Taxonomy" id="181762"/>
    <lineage>
        <taxon>Eukaryota</taxon>
        <taxon>Fungi</taxon>
        <taxon>Dikarya</taxon>
        <taxon>Basidiomycota</taxon>
        <taxon>Agaricomycotina</taxon>
        <taxon>Agaricomycetes</taxon>
        <taxon>Agaricomycetidae</taxon>
        <taxon>Agaricales</taxon>
        <taxon>Agaricineae</taxon>
        <taxon>Strophariaceae</taxon>
        <taxon>Psilocybe</taxon>
    </lineage>
</organism>
<reference evidence="6" key="1">
    <citation type="submission" date="2021-02" db="EMBL/GenBank/DDBJ databases">
        <title>Psilocybe cubensis genome.</title>
        <authorList>
            <person name="Mckernan K.J."/>
            <person name="Crawford S."/>
            <person name="Trippe A."/>
            <person name="Kane L.T."/>
            <person name="Mclaughlin S."/>
        </authorList>
    </citation>
    <scope>NUCLEOTIDE SEQUENCE [LARGE SCALE GENOMIC DNA]</scope>
    <source>
        <strain evidence="6">MGC-MH-2018</strain>
    </source>
</reference>
<sequence>MGALIGSTVTLDYGKFKGKQNTTNGIISFRGVKFADAPTKNLRWAAPISPPSKNLGTVDASKFGAECIRTTQTTVATKTSEDCLFGNIFVPNNTHVGDNLPVLVWFHGGGFQSGSTHSFLPDLLMASSSQPFVFASFEYRLGQFGFLGGSEIASNGSINAGLLDQRAALKWVQRYIGQFGGDSGHVTVWGQSAGAGSIMYHLMANGGDTEGLFHAAIMDSPPLVYTPAFNDAYDEDIFQQFAQLAGCGSGTSAAKKGQLSCLRGLTSTAVAKAGSKLLDARPDTLFLFAPVVDNALIQERPVEAYQAGRFAHIPVISGSNTNEGAHWASTIPDPAANTSLANATETTVFNFLIGQYPNLTSESIINTGFSLYPLNDFGGNVSLQGQQMYGEARYICSALMATPAVPAFGDSAYQYHYDNPHLGSNHEDELQAFFNPPTDADHNDLALFEIMREYLTSFVTTGKPVSKSGPEWQPVNSDSSFSRILFNPQNSVMERVDDALVSRCNFWHGITNENLT</sequence>
<dbReference type="AlphaFoldDB" id="A0A8H7XNU3"/>
<evidence type="ECO:0000256" key="4">
    <source>
        <dbReference type="RuleBase" id="RU361235"/>
    </source>
</evidence>
<evidence type="ECO:0000259" key="5">
    <source>
        <dbReference type="Pfam" id="PF00135"/>
    </source>
</evidence>